<evidence type="ECO:0008006" key="3">
    <source>
        <dbReference type="Google" id="ProtNLM"/>
    </source>
</evidence>
<name>A0A372LZJ2_9ACTN</name>
<dbReference type="Gene3D" id="3.20.20.150">
    <property type="entry name" value="Divalent-metal-dependent TIM barrel enzymes"/>
    <property type="match status" value="1"/>
</dbReference>
<dbReference type="InterPro" id="IPR036237">
    <property type="entry name" value="Xyl_isomerase-like_sf"/>
</dbReference>
<evidence type="ECO:0000313" key="1">
    <source>
        <dbReference type="EMBL" id="RFU83693.1"/>
    </source>
</evidence>
<dbReference type="Proteomes" id="UP000263094">
    <property type="component" value="Unassembled WGS sequence"/>
</dbReference>
<dbReference type="SUPFAM" id="SSF51658">
    <property type="entry name" value="Xylose isomerase-like"/>
    <property type="match status" value="1"/>
</dbReference>
<evidence type="ECO:0000313" key="2">
    <source>
        <dbReference type="Proteomes" id="UP000263094"/>
    </source>
</evidence>
<proteinExistence type="predicted"/>
<protein>
    <recommendedName>
        <fullName evidence="3">Sugar phosphate isomerase/epimerase</fullName>
    </recommendedName>
</protein>
<sequence length="123" mass="12651">MTPRPAQRLPYRRAFSTLGCPDADLDEVIRLAGEVPAGACTGVELRCAAGQLAYPRMPATEADALAARLGAAGLHLVCLASYVQVAAADGERDTPQEDLAAHLRLAAGLGAPAVRVFGGGADR</sequence>
<gene>
    <name evidence="1" type="ORF">DY218_26515</name>
</gene>
<feature type="non-terminal residue" evidence="1">
    <location>
        <position position="123"/>
    </location>
</feature>
<organism evidence="1 2">
    <name type="scientific">Streptomyces triticagri</name>
    <dbReference type="NCBI Taxonomy" id="2293568"/>
    <lineage>
        <taxon>Bacteria</taxon>
        <taxon>Bacillati</taxon>
        <taxon>Actinomycetota</taxon>
        <taxon>Actinomycetes</taxon>
        <taxon>Kitasatosporales</taxon>
        <taxon>Streptomycetaceae</taxon>
        <taxon>Streptomyces</taxon>
    </lineage>
</organism>
<dbReference type="EMBL" id="QUAK01000191">
    <property type="protein sequence ID" value="RFU83693.1"/>
    <property type="molecule type" value="Genomic_DNA"/>
</dbReference>
<keyword evidence="2" id="KW-1185">Reference proteome</keyword>
<dbReference type="AlphaFoldDB" id="A0A372LZJ2"/>
<comment type="caution">
    <text evidence="1">The sequence shown here is derived from an EMBL/GenBank/DDBJ whole genome shotgun (WGS) entry which is preliminary data.</text>
</comment>
<reference evidence="1 2" key="1">
    <citation type="submission" date="2018-08" db="EMBL/GenBank/DDBJ databases">
        <title>Isolation, diversity and antifungal activity of Actinobacteria from wheat.</title>
        <authorList>
            <person name="Han C."/>
        </authorList>
    </citation>
    <scope>NUCLEOTIDE SEQUENCE [LARGE SCALE GENOMIC DNA]</scope>
    <source>
        <strain evidence="1 2">NEAU-YY421</strain>
    </source>
</reference>
<accession>A0A372LZJ2</accession>